<dbReference type="PRINTS" id="PR00082">
    <property type="entry name" value="GLFDHDRGNASE"/>
</dbReference>
<keyword evidence="11" id="KW-1185">Reference proteome</keyword>
<dbReference type="Gene3D" id="3.40.50.10860">
    <property type="entry name" value="Leucine Dehydrogenase, chain A, domain 1"/>
    <property type="match status" value="1"/>
</dbReference>
<dbReference type="InterPro" id="IPR014362">
    <property type="entry name" value="Glu_DH"/>
</dbReference>
<dbReference type="SUPFAM" id="SSF51735">
    <property type="entry name" value="NAD(P)-binding Rossmann-fold domains"/>
    <property type="match status" value="1"/>
</dbReference>
<dbReference type="GO" id="GO:0006538">
    <property type="term" value="P:L-glutamate catabolic process"/>
    <property type="evidence" value="ECO:0007669"/>
    <property type="project" value="TreeGrafter"/>
</dbReference>
<protein>
    <recommendedName>
        <fullName evidence="2 4">Glutamate dehydrogenase</fullName>
    </recommendedName>
</protein>
<evidence type="ECO:0000256" key="6">
    <source>
        <dbReference type="PIRSR" id="PIRSR000185-2"/>
    </source>
</evidence>
<organism evidence="10 11">
    <name type="scientific">Limnochorda pilosa</name>
    <dbReference type="NCBI Taxonomy" id="1555112"/>
    <lineage>
        <taxon>Bacteria</taxon>
        <taxon>Bacillati</taxon>
        <taxon>Bacillota</taxon>
        <taxon>Limnochordia</taxon>
        <taxon>Limnochordales</taxon>
        <taxon>Limnochordaceae</taxon>
        <taxon>Limnochorda</taxon>
    </lineage>
</organism>
<dbReference type="PATRIC" id="fig|1555112.3.peg.1224"/>
<name>A0A0K2SIU8_LIMPI</name>
<dbReference type="RefSeq" id="WP_068135357.1">
    <property type="nucleotide sequence ID" value="NZ_AP014924.1"/>
</dbReference>
<dbReference type="Pfam" id="PF02812">
    <property type="entry name" value="ELFV_dehydrog_N"/>
    <property type="match status" value="1"/>
</dbReference>
<dbReference type="InterPro" id="IPR046346">
    <property type="entry name" value="Aminoacid_DH-like_N_sf"/>
</dbReference>
<feature type="binding site" evidence="6">
    <location>
        <position position="229"/>
    </location>
    <ligand>
        <name>NAD(+)</name>
        <dbReference type="ChEBI" id="CHEBI:57540"/>
    </ligand>
</feature>
<dbReference type="Proteomes" id="UP000065807">
    <property type="component" value="Chromosome"/>
</dbReference>
<dbReference type="OrthoDB" id="9803297at2"/>
<feature type="site" description="Important for catalysis" evidence="7">
    <location>
        <position position="154"/>
    </location>
</feature>
<sequence>MAVTEVRPKPASEDALSVALTQLRAAGRELGLADDLIEYLSRPQRVLSVNFPVKMDDGRLRMFAGYRVQHNFARGPAKGGIRFHPSVTMDEVIALAMWMTWKCAVVDIPYGGAKGGVVVDTKALSLSELERLTRRFATEISLLIGPEKDIPAPDMYTNPQIMAWIMDTYSMHQGYSIPAVVTGKPLEIGGSLGRSAATGRGAVDVLDEYARTKGIRLQGAAAVVQGFGNVGGAAARFLHDLGLKVIGVGDITGALYHEQGLDIPAMLEHRDRYGSIEGYEGGEPISNEELLALPCDVLVPAALENQLTGANADDVKAKIILEGANGPTTPEADEIFRDKGIVVLPDILANAGGVTVSYFEWVQGLERFLWDEEEVNRRLRQKMTRALHEVMEVAEREDVTYRQAAYYLALGRVADAVRIRGIYP</sequence>
<evidence type="ECO:0000313" key="11">
    <source>
        <dbReference type="Proteomes" id="UP000065807"/>
    </source>
</evidence>
<feature type="binding site" evidence="6">
    <location>
        <position position="198"/>
    </location>
    <ligand>
        <name>NAD(+)</name>
        <dbReference type="ChEBI" id="CHEBI:57540"/>
    </ligand>
</feature>
<feature type="active site" description="Proton donor" evidence="5">
    <location>
        <position position="114"/>
    </location>
</feature>
<dbReference type="PIRSF" id="PIRSF000185">
    <property type="entry name" value="Glu_DH"/>
    <property type="match status" value="1"/>
</dbReference>
<evidence type="ECO:0000256" key="7">
    <source>
        <dbReference type="PIRSR" id="PIRSR000185-3"/>
    </source>
</evidence>
<gene>
    <name evidence="10" type="ORF">LIP_1176</name>
</gene>
<reference evidence="11" key="2">
    <citation type="journal article" date="2016" name="Int. J. Syst. Evol. Microbiol.">
        <title>Complete genome sequence and cell structure of Limnochorda pilosa, a Gram-negative spore-former within the phylum Firmicutes.</title>
        <authorList>
            <person name="Watanabe M."/>
            <person name="Kojima H."/>
            <person name="Fukui M."/>
        </authorList>
    </citation>
    <scope>NUCLEOTIDE SEQUENCE [LARGE SCALE GENOMIC DNA]</scope>
    <source>
        <strain evidence="11">HC45</strain>
    </source>
</reference>
<dbReference type="InterPro" id="IPR006097">
    <property type="entry name" value="Glu/Leu/Phe/Val/Trp_DH_dimer"/>
</dbReference>
<dbReference type="STRING" id="1555112.LIP_1176"/>
<dbReference type="SMART" id="SM00839">
    <property type="entry name" value="ELFV_dehydrog"/>
    <property type="match status" value="1"/>
</dbReference>
<dbReference type="InterPro" id="IPR033922">
    <property type="entry name" value="NAD_bind_Glu_DH"/>
</dbReference>
<feature type="binding site" evidence="6">
    <location>
        <position position="102"/>
    </location>
    <ligand>
        <name>substrate</name>
    </ligand>
</feature>
<evidence type="ECO:0000256" key="3">
    <source>
        <dbReference type="ARBA" id="ARBA00023002"/>
    </source>
</evidence>
<dbReference type="PANTHER" id="PTHR11606">
    <property type="entry name" value="GLUTAMATE DEHYDROGENASE"/>
    <property type="match status" value="1"/>
</dbReference>
<keyword evidence="6" id="KW-0520">NAD</keyword>
<dbReference type="EMBL" id="AP014924">
    <property type="protein sequence ID" value="BAS27033.1"/>
    <property type="molecule type" value="Genomic_DNA"/>
</dbReference>
<keyword evidence="3 4" id="KW-0560">Oxidoreductase</keyword>
<feature type="domain" description="Glutamate/phenylalanine/leucine/valine/L-tryptophan dehydrogenase C-terminal" evidence="9">
    <location>
        <begin position="191"/>
        <end position="421"/>
    </location>
</feature>
<comment type="similarity">
    <text evidence="1 4 8">Belongs to the Glu/Leu/Phe/Val dehydrogenases family.</text>
</comment>
<dbReference type="AlphaFoldDB" id="A0A0K2SIU8"/>
<accession>A0A0K2SIU8</accession>
<evidence type="ECO:0000256" key="1">
    <source>
        <dbReference type="ARBA" id="ARBA00006382"/>
    </source>
</evidence>
<evidence type="ECO:0000256" key="2">
    <source>
        <dbReference type="ARBA" id="ARBA00012896"/>
    </source>
</evidence>
<feature type="binding site" evidence="6">
    <location>
        <position position="357"/>
    </location>
    <ligand>
        <name>substrate</name>
    </ligand>
</feature>
<dbReference type="GO" id="GO:0000166">
    <property type="term" value="F:nucleotide binding"/>
    <property type="evidence" value="ECO:0007669"/>
    <property type="project" value="UniProtKB-KW"/>
</dbReference>
<evidence type="ECO:0000259" key="9">
    <source>
        <dbReference type="SMART" id="SM00839"/>
    </source>
</evidence>
<feature type="binding site" evidence="6">
    <location>
        <position position="78"/>
    </location>
    <ligand>
        <name>substrate</name>
    </ligand>
</feature>
<dbReference type="KEGG" id="lpil:LIP_1176"/>
<evidence type="ECO:0000256" key="5">
    <source>
        <dbReference type="PIRSR" id="PIRSR000185-1"/>
    </source>
</evidence>
<dbReference type="GO" id="GO:0004352">
    <property type="term" value="F:glutamate dehydrogenase (NAD+) activity"/>
    <property type="evidence" value="ECO:0007669"/>
    <property type="project" value="TreeGrafter"/>
</dbReference>
<evidence type="ECO:0000313" key="10">
    <source>
        <dbReference type="EMBL" id="BAS27033.1"/>
    </source>
</evidence>
<proteinExistence type="inferred from homology"/>
<dbReference type="SUPFAM" id="SSF53223">
    <property type="entry name" value="Aminoacid dehydrogenase-like, N-terminal domain"/>
    <property type="match status" value="1"/>
</dbReference>
<reference evidence="11" key="1">
    <citation type="submission" date="2015-07" db="EMBL/GenBank/DDBJ databases">
        <title>Complete genome sequence and phylogenetic analysis of Limnochorda pilosa.</title>
        <authorList>
            <person name="Watanabe M."/>
            <person name="Kojima H."/>
            <person name="Fukui M."/>
        </authorList>
    </citation>
    <scope>NUCLEOTIDE SEQUENCE [LARGE SCALE GENOMIC DNA]</scope>
    <source>
        <strain evidence="11">HC45</strain>
    </source>
</reference>
<dbReference type="InterPro" id="IPR006096">
    <property type="entry name" value="Glu/Leu/Phe/Val/Trp_DH_C"/>
</dbReference>
<dbReference type="FunFam" id="3.40.50.10860:FF:000003">
    <property type="entry name" value="Glutamate dehydrogenase"/>
    <property type="match status" value="1"/>
</dbReference>
<evidence type="ECO:0000256" key="8">
    <source>
        <dbReference type="RuleBase" id="RU004417"/>
    </source>
</evidence>
<dbReference type="InterPro" id="IPR036291">
    <property type="entry name" value="NAD(P)-bd_dom_sf"/>
</dbReference>
<keyword evidence="6" id="KW-0547">Nucleotide-binding</keyword>
<dbReference type="PANTHER" id="PTHR11606:SF13">
    <property type="entry name" value="GLUTAMATE DEHYDROGENASE 1, MITOCHONDRIAL"/>
    <property type="match status" value="1"/>
</dbReference>
<dbReference type="CDD" id="cd01076">
    <property type="entry name" value="NAD_bind_1_Glu_DH"/>
    <property type="match status" value="1"/>
</dbReference>
<evidence type="ECO:0000256" key="4">
    <source>
        <dbReference type="PIRNR" id="PIRNR000185"/>
    </source>
</evidence>
<dbReference type="InterPro" id="IPR006095">
    <property type="entry name" value="Glu/Leu/Phe/Val/Trp_DH"/>
</dbReference>
<dbReference type="Gene3D" id="3.40.50.720">
    <property type="entry name" value="NAD(P)-binding Rossmann-like Domain"/>
    <property type="match status" value="1"/>
</dbReference>
<dbReference type="Pfam" id="PF00208">
    <property type="entry name" value="ELFV_dehydrog"/>
    <property type="match status" value="1"/>
</dbReference>